<dbReference type="GO" id="GO:0016020">
    <property type="term" value="C:membrane"/>
    <property type="evidence" value="ECO:0007669"/>
    <property type="project" value="UniProtKB-SubCell"/>
</dbReference>
<dbReference type="PANTHER" id="PTHR14269:SF60">
    <property type="entry name" value="CARDIOLIPIN SYNTHASE (CMP-FORMING)"/>
    <property type="match status" value="1"/>
</dbReference>
<comment type="subcellular location">
    <subcellularLocation>
        <location evidence="1">Membrane</location>
        <topology evidence="1">Multi-pass membrane protein</topology>
    </subcellularLocation>
</comment>
<keyword evidence="8" id="KW-0594">Phospholipid biosynthesis</keyword>
<evidence type="ECO:0000256" key="1">
    <source>
        <dbReference type="ARBA" id="ARBA00004141"/>
    </source>
</evidence>
<dbReference type="EMBL" id="HACM01009490">
    <property type="protein sequence ID" value="CRZ09932.1"/>
    <property type="molecule type" value="Transcribed_RNA"/>
</dbReference>
<feature type="transmembrane region" description="Helical" evidence="10">
    <location>
        <begin position="100"/>
        <end position="119"/>
    </location>
</feature>
<evidence type="ECO:0008006" key="12">
    <source>
        <dbReference type="Google" id="ProtNLM"/>
    </source>
</evidence>
<protein>
    <recommendedName>
        <fullName evidence="12">CDP-diacylglycerol--glycerol-3-phosphate 3-phosphatidyltransferase</fullName>
    </recommendedName>
</protein>
<keyword evidence="2" id="KW-0444">Lipid biosynthesis</keyword>
<dbReference type="GO" id="GO:0005739">
    <property type="term" value="C:mitochondrion"/>
    <property type="evidence" value="ECO:0007669"/>
    <property type="project" value="TreeGrafter"/>
</dbReference>
<evidence type="ECO:0000256" key="8">
    <source>
        <dbReference type="ARBA" id="ARBA00023209"/>
    </source>
</evidence>
<proteinExistence type="predicted"/>
<feature type="transmembrane region" description="Helical" evidence="10">
    <location>
        <begin position="139"/>
        <end position="163"/>
    </location>
</feature>
<evidence type="ECO:0000256" key="6">
    <source>
        <dbReference type="ARBA" id="ARBA00023098"/>
    </source>
</evidence>
<dbReference type="AlphaFoldDB" id="A0A0H5R8A0"/>
<evidence type="ECO:0000256" key="9">
    <source>
        <dbReference type="ARBA" id="ARBA00023264"/>
    </source>
</evidence>
<reference evidence="11" key="1">
    <citation type="submission" date="2015-04" db="EMBL/GenBank/DDBJ databases">
        <title>The genome sequence of the plant pathogenic Rhizarian Plasmodiophora brassicae reveals insights in its biotrophic life cycle and the origin of chitin synthesis.</title>
        <authorList>
            <person name="Schwelm A."/>
            <person name="Fogelqvist J."/>
            <person name="Knaust A."/>
            <person name="Julke S."/>
            <person name="Lilja T."/>
            <person name="Dhandapani V."/>
            <person name="Bonilla-Rosso G."/>
            <person name="Karlsson M."/>
            <person name="Shevchenko A."/>
            <person name="Choi S.R."/>
            <person name="Kim H.G."/>
            <person name="Park J.Y."/>
            <person name="Lim Y.P."/>
            <person name="Ludwig-Muller J."/>
            <person name="Dixelius C."/>
        </authorList>
    </citation>
    <scope>NUCLEOTIDE SEQUENCE</scope>
    <source>
        <tissue evidence="11">Potato root galls</tissue>
    </source>
</reference>
<keyword evidence="9" id="KW-1208">Phospholipid metabolism</keyword>
<dbReference type="PANTHER" id="PTHR14269">
    <property type="entry name" value="CDP-DIACYLGLYCEROL--GLYCEROL-3-PHOSPHATE 3-PHOSPHATIDYLTRANSFERASE-RELATED"/>
    <property type="match status" value="1"/>
</dbReference>
<dbReference type="InterPro" id="IPR050324">
    <property type="entry name" value="CDP-alcohol_PTase-I"/>
</dbReference>
<evidence type="ECO:0000256" key="5">
    <source>
        <dbReference type="ARBA" id="ARBA00022989"/>
    </source>
</evidence>
<organism evidence="11">
    <name type="scientific">Spongospora subterranea</name>
    <dbReference type="NCBI Taxonomy" id="70186"/>
    <lineage>
        <taxon>Eukaryota</taxon>
        <taxon>Sar</taxon>
        <taxon>Rhizaria</taxon>
        <taxon>Endomyxa</taxon>
        <taxon>Phytomyxea</taxon>
        <taxon>Plasmodiophorida</taxon>
        <taxon>Plasmodiophoridae</taxon>
        <taxon>Spongospora</taxon>
    </lineage>
</organism>
<keyword evidence="4 10" id="KW-0812">Transmembrane</keyword>
<evidence type="ECO:0000256" key="3">
    <source>
        <dbReference type="ARBA" id="ARBA00022679"/>
    </source>
</evidence>
<dbReference type="InterPro" id="IPR000462">
    <property type="entry name" value="CDP-OH_P_trans"/>
</dbReference>
<keyword evidence="5 10" id="KW-1133">Transmembrane helix</keyword>
<dbReference type="Gene3D" id="1.20.120.1760">
    <property type="match status" value="1"/>
</dbReference>
<dbReference type="Pfam" id="PF01066">
    <property type="entry name" value="CDP-OH_P_transf"/>
    <property type="match status" value="1"/>
</dbReference>
<dbReference type="InterPro" id="IPR043130">
    <property type="entry name" value="CDP-OH_PTrfase_TM_dom"/>
</dbReference>
<dbReference type="GO" id="GO:0032049">
    <property type="term" value="P:cardiolipin biosynthetic process"/>
    <property type="evidence" value="ECO:0007669"/>
    <property type="project" value="TreeGrafter"/>
</dbReference>
<accession>A0A0H5R8A0</accession>
<sequence>MFSLHPASISYRAGLSFAFQSLKRPVSLPLPRVALGSRPRLLRLLKPHRACVAAVHNRVEPSSVSQSRTTFFTVPNIITSCRIACTPVIGYMMLTGHQRMAFCGFVLAGISDFADGWIAKKFNQQSLLGSYLDPFADKFLIGTMALTLVSMEALPMWSVVFVVGRDVLLICGTAVVRYRSLISRNISLQNYFDVASYPTHEVRPSLLGKLNTAAQLLWISAGITSITFDFPEPQLVQLMAYGVVGSTLASGFDYLSNRRDFLRNLIRRRRKNR</sequence>
<evidence type="ECO:0000256" key="10">
    <source>
        <dbReference type="SAM" id="Phobius"/>
    </source>
</evidence>
<keyword evidence="3" id="KW-0808">Transferase</keyword>
<dbReference type="GO" id="GO:0043337">
    <property type="term" value="F:cardiolipin synthase (CMP-forming)"/>
    <property type="evidence" value="ECO:0007669"/>
    <property type="project" value="TreeGrafter"/>
</dbReference>
<name>A0A0H5R8A0_9EUKA</name>
<evidence type="ECO:0000256" key="2">
    <source>
        <dbReference type="ARBA" id="ARBA00022516"/>
    </source>
</evidence>
<keyword evidence="7 10" id="KW-0472">Membrane</keyword>
<evidence type="ECO:0000256" key="7">
    <source>
        <dbReference type="ARBA" id="ARBA00023136"/>
    </source>
</evidence>
<evidence type="ECO:0000256" key="4">
    <source>
        <dbReference type="ARBA" id="ARBA00022692"/>
    </source>
</evidence>
<keyword evidence="6" id="KW-0443">Lipid metabolism</keyword>
<evidence type="ECO:0000313" key="11">
    <source>
        <dbReference type="EMBL" id="CRZ09932.1"/>
    </source>
</evidence>